<reference evidence="8 9" key="1">
    <citation type="submission" date="2019-08" db="EMBL/GenBank/DDBJ databases">
        <title>Genome sequencing of Paenibacillus faecis DSM 23593(T).</title>
        <authorList>
            <person name="Kook J.-K."/>
            <person name="Park S.-N."/>
            <person name="Lim Y.K."/>
        </authorList>
    </citation>
    <scope>NUCLEOTIDE SEQUENCE [LARGE SCALE GENOMIC DNA]</scope>
    <source>
        <strain evidence="8 9">DSM 23593</strain>
    </source>
</reference>
<protein>
    <submittedName>
        <fullName evidence="8">Flagellar protein</fullName>
    </submittedName>
</protein>
<keyword evidence="9" id="KW-1185">Reference proteome</keyword>
<evidence type="ECO:0000256" key="6">
    <source>
        <dbReference type="SAM" id="MobiDB-lite"/>
    </source>
</evidence>
<evidence type="ECO:0000256" key="7">
    <source>
        <dbReference type="SAM" id="Phobius"/>
    </source>
</evidence>
<evidence type="ECO:0000256" key="3">
    <source>
        <dbReference type="ARBA" id="ARBA00022692"/>
    </source>
</evidence>
<comment type="caution">
    <text evidence="8">The sequence shown here is derived from an EMBL/GenBank/DDBJ whole genome shotgun (WGS) entry which is preliminary data.</text>
</comment>
<keyword evidence="2" id="KW-1003">Cell membrane</keyword>
<evidence type="ECO:0000256" key="2">
    <source>
        <dbReference type="ARBA" id="ARBA00022475"/>
    </source>
</evidence>
<evidence type="ECO:0000256" key="4">
    <source>
        <dbReference type="ARBA" id="ARBA00022989"/>
    </source>
</evidence>
<dbReference type="Pfam" id="PF04347">
    <property type="entry name" value="FliO"/>
    <property type="match status" value="1"/>
</dbReference>
<dbReference type="Proteomes" id="UP000325218">
    <property type="component" value="Unassembled WGS sequence"/>
</dbReference>
<keyword evidence="8" id="KW-0969">Cilium</keyword>
<accession>A0A5D0CYK8</accession>
<feature type="compositionally biased region" description="Basic and acidic residues" evidence="6">
    <location>
        <begin position="160"/>
        <end position="180"/>
    </location>
</feature>
<sequence length="180" mass="19938">MFLSQNDAPPGLSGDVNLWGNLINVIVVLAIIIVLIVVLIRFLGKKNRLFSQSRSIRTMGAVGLGPNKSLQVIEIGSSVYLVGVGENITLLDKITDPEELAALQQAFEEEGTEFAGVTSVLSGLVSRFRKAPPQEAEELEGTSFHEMFHSQLQKMPSRKRQMEELLKDQEEQSTDRLRDS</sequence>
<gene>
    <name evidence="8" type="ORF">FRY98_01240</name>
</gene>
<organism evidence="8 9">
    <name type="scientific">Paenibacillus faecis</name>
    <dbReference type="NCBI Taxonomy" id="862114"/>
    <lineage>
        <taxon>Bacteria</taxon>
        <taxon>Bacillati</taxon>
        <taxon>Bacillota</taxon>
        <taxon>Bacilli</taxon>
        <taxon>Bacillales</taxon>
        <taxon>Paenibacillaceae</taxon>
        <taxon>Paenibacillus</taxon>
    </lineage>
</organism>
<keyword evidence="8" id="KW-0966">Cell projection</keyword>
<feature type="transmembrane region" description="Helical" evidence="7">
    <location>
        <begin position="22"/>
        <end position="44"/>
    </location>
</feature>
<proteinExistence type="predicted"/>
<keyword evidence="8" id="KW-0282">Flagellum</keyword>
<name>A0A5D0CYK8_9BACL</name>
<keyword evidence="4 7" id="KW-1133">Transmembrane helix</keyword>
<dbReference type="InterPro" id="IPR022781">
    <property type="entry name" value="Flagellar_biosynth_FliO"/>
</dbReference>
<evidence type="ECO:0000256" key="1">
    <source>
        <dbReference type="ARBA" id="ARBA00004236"/>
    </source>
</evidence>
<evidence type="ECO:0000313" key="8">
    <source>
        <dbReference type="EMBL" id="TYA14344.1"/>
    </source>
</evidence>
<dbReference type="GO" id="GO:0044781">
    <property type="term" value="P:bacterial-type flagellum organization"/>
    <property type="evidence" value="ECO:0007669"/>
    <property type="project" value="InterPro"/>
</dbReference>
<feature type="region of interest" description="Disordered" evidence="6">
    <location>
        <begin position="151"/>
        <end position="180"/>
    </location>
</feature>
<keyword evidence="3 7" id="KW-0812">Transmembrane</keyword>
<dbReference type="AlphaFoldDB" id="A0A5D0CYK8"/>
<evidence type="ECO:0000256" key="5">
    <source>
        <dbReference type="ARBA" id="ARBA00023136"/>
    </source>
</evidence>
<dbReference type="EMBL" id="VSDO01000001">
    <property type="protein sequence ID" value="TYA14344.1"/>
    <property type="molecule type" value="Genomic_DNA"/>
</dbReference>
<evidence type="ECO:0000313" key="9">
    <source>
        <dbReference type="Proteomes" id="UP000325218"/>
    </source>
</evidence>
<keyword evidence="5 7" id="KW-0472">Membrane</keyword>
<dbReference type="OrthoDB" id="2376965at2"/>
<dbReference type="RefSeq" id="WP_148449830.1">
    <property type="nucleotide sequence ID" value="NZ_VSDO01000001.1"/>
</dbReference>
<dbReference type="GO" id="GO:0016020">
    <property type="term" value="C:membrane"/>
    <property type="evidence" value="ECO:0007669"/>
    <property type="project" value="InterPro"/>
</dbReference>
<comment type="subcellular location">
    <subcellularLocation>
        <location evidence="1">Cell membrane</location>
    </subcellularLocation>
</comment>